<dbReference type="InterPro" id="IPR035906">
    <property type="entry name" value="MetI-like_sf"/>
</dbReference>
<evidence type="ECO:0000313" key="14">
    <source>
        <dbReference type="Proteomes" id="UP000187313"/>
    </source>
</evidence>
<dbReference type="OrthoDB" id="9785113at2"/>
<dbReference type="EMBL" id="MPTD01000021">
    <property type="protein sequence ID" value="OMD46937.1"/>
    <property type="molecule type" value="Genomic_DNA"/>
</dbReference>
<evidence type="ECO:0000259" key="11">
    <source>
        <dbReference type="PROSITE" id="PS50928"/>
    </source>
</evidence>
<dbReference type="Gene3D" id="1.10.3720.10">
    <property type="entry name" value="MetI-like"/>
    <property type="match status" value="1"/>
</dbReference>
<comment type="function">
    <text evidence="10">Part of the binding-protein-dependent transport system for phosphate; probably responsible for the translocation of the substrate across the membrane.</text>
</comment>
<comment type="similarity">
    <text evidence="2 10">Belongs to the binding-protein-dependent transport system permease family. CysTW subfamily.</text>
</comment>
<feature type="domain" description="ABC transmembrane type-1" evidence="11">
    <location>
        <begin position="93"/>
        <end position="304"/>
    </location>
</feature>
<keyword evidence="4 10" id="KW-1003">Cell membrane</keyword>
<evidence type="ECO:0000256" key="9">
    <source>
        <dbReference type="RuleBase" id="RU363032"/>
    </source>
</evidence>
<feature type="transmembrane region" description="Helical" evidence="9">
    <location>
        <begin position="134"/>
        <end position="157"/>
    </location>
</feature>
<evidence type="ECO:0000256" key="7">
    <source>
        <dbReference type="ARBA" id="ARBA00022989"/>
    </source>
</evidence>
<evidence type="ECO:0000256" key="6">
    <source>
        <dbReference type="ARBA" id="ARBA00022692"/>
    </source>
</evidence>
<dbReference type="RefSeq" id="WP_042191272.1">
    <property type="nucleotide sequence ID" value="NZ_MPTD01000021.1"/>
</dbReference>
<evidence type="ECO:0000256" key="8">
    <source>
        <dbReference type="ARBA" id="ARBA00023136"/>
    </source>
</evidence>
<feature type="transmembrane region" description="Helical" evidence="9">
    <location>
        <begin position="284"/>
        <end position="307"/>
    </location>
</feature>
<keyword evidence="7 9" id="KW-1133">Transmembrane helix</keyword>
<dbReference type="SUPFAM" id="SSF161098">
    <property type="entry name" value="MetI-like"/>
    <property type="match status" value="1"/>
</dbReference>
<gene>
    <name evidence="12" type="ORF">BSK51_25680</name>
    <name evidence="13" type="ORF">BSK65_25220</name>
</gene>
<evidence type="ECO:0000313" key="15">
    <source>
        <dbReference type="Proteomes" id="UP000187425"/>
    </source>
</evidence>
<evidence type="ECO:0000256" key="4">
    <source>
        <dbReference type="ARBA" id="ARBA00022475"/>
    </source>
</evidence>
<feature type="transmembrane region" description="Helical" evidence="9">
    <location>
        <begin position="89"/>
        <end position="122"/>
    </location>
</feature>
<feature type="transmembrane region" description="Helical" evidence="9">
    <location>
        <begin position="38"/>
        <end position="69"/>
    </location>
</feature>
<keyword evidence="3 9" id="KW-0813">Transport</keyword>
<name>A0A1R0ZAB9_9BACL</name>
<evidence type="ECO:0000256" key="5">
    <source>
        <dbReference type="ARBA" id="ARBA00022592"/>
    </source>
</evidence>
<organism evidence="13 15">
    <name type="scientific">Paenibacillus odorifer</name>
    <dbReference type="NCBI Taxonomy" id="189426"/>
    <lineage>
        <taxon>Bacteria</taxon>
        <taxon>Bacillati</taxon>
        <taxon>Bacillota</taxon>
        <taxon>Bacilli</taxon>
        <taxon>Bacillales</taxon>
        <taxon>Paenibacillaceae</taxon>
        <taxon>Paenibacillus</taxon>
    </lineage>
</organism>
<dbReference type="PROSITE" id="PS50928">
    <property type="entry name" value="ABC_TM1"/>
    <property type="match status" value="1"/>
</dbReference>
<evidence type="ECO:0000256" key="3">
    <source>
        <dbReference type="ARBA" id="ARBA00022448"/>
    </source>
</evidence>
<comment type="subcellular location">
    <subcellularLocation>
        <location evidence="1 9">Cell membrane</location>
        <topology evidence="1 9">Multi-pass membrane protein</topology>
    </subcellularLocation>
</comment>
<dbReference type="Proteomes" id="UP000187313">
    <property type="component" value="Unassembled WGS sequence"/>
</dbReference>
<evidence type="ECO:0000313" key="13">
    <source>
        <dbReference type="EMBL" id="OME65240.1"/>
    </source>
</evidence>
<dbReference type="AlphaFoldDB" id="A0A1R0ZAB9"/>
<sequence>MGAPVQGLATRGKESVTQVSANPKRHGRHLFSNKLFKFYFLFSILALCFVLGLVILFIGKTAMLLFGHLSPADFFFSFNWTPEEDSFGAAAFIVNTLSLTALTLLIAVPISVGMAVLCAEIAPKWMKTFIRPVLDLLVGIPSIVYGYIGLTVLLPFLRRISGESLGDGLLAAALVLALMVLPTICRISDDAIVSVPRKYRDAAYALGSTRLQVIMRVVLPAASRGIISAVILGMTRAVGETMAVVMVIGNTPQLAKTLFTPASVLTSNIVMQISNVEFDSTWNYALHMMAFLLLVISFVLILIIRVLGRKRRDAA</sequence>
<keyword evidence="5 10" id="KW-0592">Phosphate transport</keyword>
<keyword evidence="8 9" id="KW-0472">Membrane</keyword>
<evidence type="ECO:0000256" key="1">
    <source>
        <dbReference type="ARBA" id="ARBA00004651"/>
    </source>
</evidence>
<dbReference type="EMBL" id="MPTW01000020">
    <property type="protein sequence ID" value="OME65240.1"/>
    <property type="molecule type" value="Genomic_DNA"/>
</dbReference>
<dbReference type="InterPro" id="IPR000515">
    <property type="entry name" value="MetI-like"/>
</dbReference>
<dbReference type="CDD" id="cd06261">
    <property type="entry name" value="TM_PBP2"/>
    <property type="match status" value="1"/>
</dbReference>
<evidence type="ECO:0000313" key="12">
    <source>
        <dbReference type="EMBL" id="OMD46937.1"/>
    </source>
</evidence>
<dbReference type="GO" id="GO:0006817">
    <property type="term" value="P:phosphate ion transport"/>
    <property type="evidence" value="ECO:0007669"/>
    <property type="project" value="UniProtKB-KW"/>
</dbReference>
<dbReference type="InterPro" id="IPR051124">
    <property type="entry name" value="Phosphate_Transport_Permease"/>
</dbReference>
<reference evidence="13 15" key="1">
    <citation type="submission" date="2016-11" db="EMBL/GenBank/DDBJ databases">
        <title>Paenibacillus species isolates.</title>
        <authorList>
            <person name="Beno S.M."/>
        </authorList>
    </citation>
    <scope>NUCLEOTIDE SEQUENCE [LARGE SCALE GENOMIC DNA]</scope>
    <source>
        <strain evidence="13 15">FSL H7-0443</strain>
        <strain evidence="12 14">FSL R5-0923</strain>
    </source>
</reference>
<accession>A0A1R0ZAB9</accession>
<evidence type="ECO:0000256" key="2">
    <source>
        <dbReference type="ARBA" id="ARBA00007069"/>
    </source>
</evidence>
<evidence type="ECO:0000256" key="10">
    <source>
        <dbReference type="RuleBase" id="RU363054"/>
    </source>
</evidence>
<dbReference type="Pfam" id="PF00528">
    <property type="entry name" value="BPD_transp_1"/>
    <property type="match status" value="1"/>
</dbReference>
<keyword evidence="14" id="KW-1185">Reference proteome</keyword>
<dbReference type="NCBIfam" id="TIGR02138">
    <property type="entry name" value="phosphate_pstC"/>
    <property type="match status" value="1"/>
</dbReference>
<feature type="transmembrane region" description="Helical" evidence="9">
    <location>
        <begin position="169"/>
        <end position="188"/>
    </location>
</feature>
<dbReference type="InterPro" id="IPR011864">
    <property type="entry name" value="Phosphate_PstC"/>
</dbReference>
<comment type="caution">
    <text evidence="13">The sequence shown here is derived from an EMBL/GenBank/DDBJ whole genome shotgun (WGS) entry which is preliminary data.</text>
</comment>
<dbReference type="GO" id="GO:0005886">
    <property type="term" value="C:plasma membrane"/>
    <property type="evidence" value="ECO:0007669"/>
    <property type="project" value="UniProtKB-SubCell"/>
</dbReference>
<feature type="transmembrane region" description="Helical" evidence="9">
    <location>
        <begin position="225"/>
        <end position="248"/>
    </location>
</feature>
<protein>
    <recommendedName>
        <fullName evidence="10">Phosphate transport system permease protein</fullName>
    </recommendedName>
</protein>
<proteinExistence type="inferred from homology"/>
<keyword evidence="6 9" id="KW-0812">Transmembrane</keyword>
<dbReference type="Proteomes" id="UP000187425">
    <property type="component" value="Unassembled WGS sequence"/>
</dbReference>
<dbReference type="GO" id="GO:0005315">
    <property type="term" value="F:phosphate transmembrane transporter activity"/>
    <property type="evidence" value="ECO:0007669"/>
    <property type="project" value="InterPro"/>
</dbReference>
<dbReference type="PANTHER" id="PTHR30425">
    <property type="entry name" value="PHOSPHATE TRANSPORT SYSTEM PERMEASE PROTEIN PST"/>
    <property type="match status" value="1"/>
</dbReference>
<dbReference type="PANTHER" id="PTHR30425:SF1">
    <property type="entry name" value="PHOSPHATE TRANSPORT SYSTEM PERMEASE PROTEIN PSTC"/>
    <property type="match status" value="1"/>
</dbReference>